<evidence type="ECO:0000256" key="1">
    <source>
        <dbReference type="SAM" id="MobiDB-lite"/>
    </source>
</evidence>
<gene>
    <name evidence="3" type="ORF">GPM918_LOCUS31495</name>
    <name evidence="4" type="ORF">SRO942_LOCUS32140</name>
</gene>
<dbReference type="EMBL" id="CAJOBC010071391">
    <property type="protein sequence ID" value="CAF4243735.1"/>
    <property type="molecule type" value="Genomic_DNA"/>
</dbReference>
<proteinExistence type="predicted"/>
<evidence type="ECO:0000313" key="3">
    <source>
        <dbReference type="EMBL" id="CAF1363426.1"/>
    </source>
</evidence>
<feature type="region of interest" description="Disordered" evidence="1">
    <location>
        <begin position="476"/>
        <end position="496"/>
    </location>
</feature>
<keyword evidence="2" id="KW-0812">Transmembrane</keyword>
<reference evidence="3" key="1">
    <citation type="submission" date="2021-02" db="EMBL/GenBank/DDBJ databases">
        <authorList>
            <person name="Nowell W R."/>
        </authorList>
    </citation>
    <scope>NUCLEOTIDE SEQUENCE</scope>
</reference>
<protein>
    <submittedName>
        <fullName evidence="3">Uncharacterized protein</fullName>
    </submittedName>
</protein>
<comment type="caution">
    <text evidence="3">The sequence shown here is derived from an EMBL/GenBank/DDBJ whole genome shotgun (WGS) entry which is preliminary data.</text>
</comment>
<name>A0A815I4C7_9BILA</name>
<evidence type="ECO:0000313" key="5">
    <source>
        <dbReference type="Proteomes" id="UP000663829"/>
    </source>
</evidence>
<feature type="non-terminal residue" evidence="3">
    <location>
        <position position="1"/>
    </location>
</feature>
<keyword evidence="2" id="KW-1133">Transmembrane helix</keyword>
<feature type="region of interest" description="Disordered" evidence="1">
    <location>
        <begin position="521"/>
        <end position="558"/>
    </location>
</feature>
<evidence type="ECO:0000313" key="4">
    <source>
        <dbReference type="EMBL" id="CAF4243735.1"/>
    </source>
</evidence>
<keyword evidence="2" id="KW-0472">Membrane</keyword>
<accession>A0A815I4C7</accession>
<feature type="transmembrane region" description="Helical" evidence="2">
    <location>
        <begin position="707"/>
        <end position="726"/>
    </location>
</feature>
<evidence type="ECO:0000256" key="2">
    <source>
        <dbReference type="SAM" id="Phobius"/>
    </source>
</evidence>
<dbReference type="Proteomes" id="UP000681722">
    <property type="component" value="Unassembled WGS sequence"/>
</dbReference>
<sequence length="739" mass="84259">MKFSRSKGRHVPNFKRGYFVPFLDSLKNILSLPEMFNIITNDVLSKVSLKNDLKTDIFHGDFCQNHTIFKEKSSLKIVLYYDDIGITNPLGTRKRGVGMFYYTLCNIPRFLRSQDRSIHLVACADKADINEFGIQRLLKDFIDSINILQESGIEIELTNSNSSIIDATTITISKTMVLKGSLLVIVGDLLSLAGIHGFKMGFRHALKPCFLCNIDNTDLNTISAIDTCQHRTMSAYLTQCTEIENARTNEERDVLCKKFGINHRSIFTKIKNFDIFEQTALDVMHLFLEGICKKQLTLFFTSVSEGVVWDRRHSWTSICPAIAEFRYPTADEAPSSPTMVTVNGIVIIDGFPERFLDECVSVADLKQKLINEFNLNENDGRVLLYFDEFVKEYCVLRKLDSLYTAPPQKLSFEKLPNTITQVYLEAEGGTQIKTTAPAITTEAPSGENIVAATNMLLNKSSVDIVSAWENEEGEITSLDPDVDDSNSCTTKQPVKRESNEALFRQRLAKAIRNDRFQQRLKMKKSSGAQWDDRHQAAADEEKENEQDDKGNEEQDEAELEKYVKALNELFNDGIYSSNKNRFKQLIISSYHLRAKHVSNNNILFRDMIKNMPFTKTLDFVKAEFEVRTQSTVAKTSQNILKLFDKLKILYPDVDHSQMPDDTKKSFDETFDKMCSQQPNTFTVVYLKINDDEYDFYLIYSNLLKFDLTGSTIAVMCAVFLAAFYSFDLGFLTKQKPVAD</sequence>
<organism evidence="3 5">
    <name type="scientific">Didymodactylos carnosus</name>
    <dbReference type="NCBI Taxonomy" id="1234261"/>
    <lineage>
        <taxon>Eukaryota</taxon>
        <taxon>Metazoa</taxon>
        <taxon>Spiralia</taxon>
        <taxon>Gnathifera</taxon>
        <taxon>Rotifera</taxon>
        <taxon>Eurotatoria</taxon>
        <taxon>Bdelloidea</taxon>
        <taxon>Philodinida</taxon>
        <taxon>Philodinidae</taxon>
        <taxon>Didymodactylos</taxon>
    </lineage>
</organism>
<dbReference type="OrthoDB" id="7699125at2759"/>
<dbReference type="EMBL" id="CAJNOQ010015538">
    <property type="protein sequence ID" value="CAF1363426.1"/>
    <property type="molecule type" value="Genomic_DNA"/>
</dbReference>
<keyword evidence="5" id="KW-1185">Reference proteome</keyword>
<feature type="compositionally biased region" description="Basic and acidic residues" evidence="1">
    <location>
        <begin position="530"/>
        <end position="539"/>
    </location>
</feature>
<dbReference type="AlphaFoldDB" id="A0A815I4C7"/>
<dbReference type="Proteomes" id="UP000663829">
    <property type="component" value="Unassembled WGS sequence"/>
</dbReference>